<proteinExistence type="predicted"/>
<sequence>MEDGEVGDSSAATAAASQQLPQLYHHVVQQPWFTAHAEGDHSSRSSLLATPVVTRSATNGQAPARAAAAADAKYRLSPTGKAFLRMDGPVGADIGRFLASFDSVDTVNISVLKSNWEQIFNLSRDHQSHRILLKIDDLLSVCVESNLIELVERQR</sequence>
<organism evidence="1">
    <name type="scientific">Craspedostauros australis</name>
    <dbReference type="NCBI Taxonomy" id="1486917"/>
    <lineage>
        <taxon>Eukaryota</taxon>
        <taxon>Sar</taxon>
        <taxon>Stramenopiles</taxon>
        <taxon>Ochrophyta</taxon>
        <taxon>Bacillariophyta</taxon>
        <taxon>Bacillariophyceae</taxon>
        <taxon>Bacillariophycidae</taxon>
        <taxon>Naviculales</taxon>
        <taxon>Naviculaceae</taxon>
        <taxon>Craspedostauros</taxon>
    </lineage>
</organism>
<accession>A0A7R9WPK1</accession>
<protein>
    <submittedName>
        <fullName evidence="1">Uncharacterized protein</fullName>
    </submittedName>
</protein>
<dbReference type="AlphaFoldDB" id="A0A7R9WPK1"/>
<dbReference type="EMBL" id="HBEF01001814">
    <property type="protein sequence ID" value="CAD8329059.1"/>
    <property type="molecule type" value="Transcribed_RNA"/>
</dbReference>
<name>A0A7R9WPK1_9STRA</name>
<reference evidence="1" key="1">
    <citation type="submission" date="2021-01" db="EMBL/GenBank/DDBJ databases">
        <authorList>
            <person name="Corre E."/>
            <person name="Pelletier E."/>
            <person name="Niang G."/>
            <person name="Scheremetjew M."/>
            <person name="Finn R."/>
            <person name="Kale V."/>
            <person name="Holt S."/>
            <person name="Cochrane G."/>
            <person name="Meng A."/>
            <person name="Brown T."/>
            <person name="Cohen L."/>
        </authorList>
    </citation>
    <scope>NUCLEOTIDE SEQUENCE</scope>
    <source>
        <strain evidence="1">CCMP3328</strain>
    </source>
</reference>
<evidence type="ECO:0000313" key="1">
    <source>
        <dbReference type="EMBL" id="CAD8329059.1"/>
    </source>
</evidence>
<gene>
    <name evidence="1" type="ORF">CAUS1442_LOCUS1157</name>
</gene>